<dbReference type="AlphaFoldDB" id="A0A977PVR1"/>
<feature type="region of interest" description="Disordered" evidence="1">
    <location>
        <begin position="91"/>
        <end position="132"/>
    </location>
</feature>
<evidence type="ECO:0000313" key="2">
    <source>
        <dbReference type="EMBL" id="UXE59800.1"/>
    </source>
</evidence>
<reference evidence="2" key="1">
    <citation type="submission" date="2021-04" db="EMBL/GenBank/DDBJ databases">
        <title>Genome sequence of Woronichinia naegeliana from Washington state freshwater lake bloom.</title>
        <authorList>
            <person name="Dreher T.W."/>
        </authorList>
    </citation>
    <scope>NUCLEOTIDE SEQUENCE</scope>
    <source>
        <strain evidence="2">WA131</strain>
    </source>
</reference>
<dbReference type="EMBL" id="CP073041">
    <property type="protein sequence ID" value="UXE59800.1"/>
    <property type="molecule type" value="Genomic_DNA"/>
</dbReference>
<name>A0A977PVR1_9CYAN</name>
<evidence type="ECO:0000256" key="1">
    <source>
        <dbReference type="SAM" id="MobiDB-lite"/>
    </source>
</evidence>
<accession>A0A977PVR1</accession>
<dbReference type="Proteomes" id="UP001065613">
    <property type="component" value="Chromosome"/>
</dbReference>
<organism evidence="2">
    <name type="scientific">Woronichinia naegeliana WA131</name>
    <dbReference type="NCBI Taxonomy" id="2824559"/>
    <lineage>
        <taxon>Bacteria</taxon>
        <taxon>Bacillati</taxon>
        <taxon>Cyanobacteriota</taxon>
        <taxon>Cyanophyceae</taxon>
        <taxon>Synechococcales</taxon>
        <taxon>Coelosphaeriaceae</taxon>
        <taxon>Woronichinia</taxon>
    </lineage>
</organism>
<protein>
    <recommendedName>
        <fullName evidence="3">Transposase</fullName>
    </recommendedName>
</protein>
<gene>
    <name evidence="2" type="ORF">KA717_29325</name>
</gene>
<proteinExistence type="predicted"/>
<evidence type="ECO:0008006" key="3">
    <source>
        <dbReference type="Google" id="ProtNLM"/>
    </source>
</evidence>
<sequence length="327" mass="36455">MSPKKLTEEDKKVILELYRQTPETTSTLADRFGVSSSTISRFLKNSLLEAEYDDLIQQKRLARVPKGESQLSLGLLEESESASPAAIAEEPVAIAEESSQETSKPPLIIRSRRRRSSVTDEEGSEPVVVSNTESEPVSFQTFSTEILAKVEETASYAKPILKSSIPVAAVKNTDLGAIVKDLDEDLDDLEDLDDMDESLEEEEEEDWEEADGSFMPSLTSLDDIRVLPLASAVFPPSCYLVIDRMAELIVRPLKEFAHLGKIPPEEVQQKTLPVFDNHRVARRFSNRTQRVIKVPDSRILHKTSSHLQAKGITRIFLDGKVYSLGGK</sequence>
<dbReference type="KEGG" id="wna:KA717_29325"/>
<dbReference type="Gene3D" id="1.10.10.60">
    <property type="entry name" value="Homeodomain-like"/>
    <property type="match status" value="1"/>
</dbReference>